<evidence type="ECO:0000256" key="5">
    <source>
        <dbReference type="ARBA" id="ARBA00022679"/>
    </source>
</evidence>
<dbReference type="SUPFAM" id="SSF55729">
    <property type="entry name" value="Acyl-CoA N-acyltransferases (Nat)"/>
    <property type="match status" value="1"/>
</dbReference>
<dbReference type="GO" id="GO:0004042">
    <property type="term" value="F:L-glutamate N-acetyltransferase activity"/>
    <property type="evidence" value="ECO:0007669"/>
    <property type="project" value="UniProtKB-UniRule"/>
</dbReference>
<dbReference type="RefSeq" id="WP_068996742.1">
    <property type="nucleotide sequence ID" value="NZ_MDTQ01000001.1"/>
</dbReference>
<evidence type="ECO:0000256" key="8">
    <source>
        <dbReference type="HAMAP-Rule" id="MF_01105"/>
    </source>
</evidence>
<gene>
    <name evidence="8" type="primary">argA</name>
    <name evidence="10" type="ORF">BFW38_01180</name>
</gene>
<dbReference type="UniPathway" id="UPA00068">
    <property type="reaction ID" value="UER00106"/>
</dbReference>
<evidence type="ECO:0000256" key="4">
    <source>
        <dbReference type="ARBA" id="ARBA00022605"/>
    </source>
</evidence>
<comment type="caution">
    <text evidence="10">The sequence shown here is derived from an EMBL/GenBank/DDBJ whole genome shotgun (WGS) entry which is preliminary data.</text>
</comment>
<dbReference type="InterPro" id="IPR000182">
    <property type="entry name" value="GNAT_dom"/>
</dbReference>
<protein>
    <recommendedName>
        <fullName evidence="8">Amino-acid acetyltransferase</fullName>
        <ecNumber evidence="8">2.3.1.1</ecNumber>
    </recommendedName>
    <alternativeName>
        <fullName evidence="8">N-acetylglutamate synthase</fullName>
        <shortName evidence="8">AGS</shortName>
        <shortName evidence="8">NAGS</shortName>
    </alternativeName>
</protein>
<comment type="catalytic activity">
    <reaction evidence="7 8">
        <text>L-glutamate + acetyl-CoA = N-acetyl-L-glutamate + CoA + H(+)</text>
        <dbReference type="Rhea" id="RHEA:24292"/>
        <dbReference type="ChEBI" id="CHEBI:15378"/>
        <dbReference type="ChEBI" id="CHEBI:29985"/>
        <dbReference type="ChEBI" id="CHEBI:44337"/>
        <dbReference type="ChEBI" id="CHEBI:57287"/>
        <dbReference type="ChEBI" id="CHEBI:57288"/>
        <dbReference type="EC" id="2.3.1.1"/>
    </reaction>
</comment>
<dbReference type="PIRSF" id="PIRSF000423">
    <property type="entry name" value="ArgA"/>
    <property type="match status" value="1"/>
</dbReference>
<dbReference type="CDD" id="cd04301">
    <property type="entry name" value="NAT_SF"/>
    <property type="match status" value="1"/>
</dbReference>
<dbReference type="Gene3D" id="3.40.630.30">
    <property type="match status" value="1"/>
</dbReference>
<dbReference type="InterPro" id="IPR001048">
    <property type="entry name" value="Asp/Glu/Uridylate_kinase"/>
</dbReference>
<dbReference type="CDD" id="cd04237">
    <property type="entry name" value="AAK_NAGS-ABP"/>
    <property type="match status" value="1"/>
</dbReference>
<keyword evidence="8" id="KW-0963">Cytoplasm</keyword>
<reference evidence="10 11" key="1">
    <citation type="submission" date="2016-08" db="EMBL/GenBank/DDBJ databases">
        <authorList>
            <person name="Seilhamer J.J."/>
        </authorList>
    </citation>
    <scope>NUCLEOTIDE SEQUENCE [LARGE SCALE GENOMIC DNA]</scope>
    <source>
        <strain evidence="10 11">PH27A</strain>
    </source>
</reference>
<dbReference type="Pfam" id="PF00696">
    <property type="entry name" value="AA_kinase"/>
    <property type="match status" value="1"/>
</dbReference>
<dbReference type="HAMAP" id="MF_01105">
    <property type="entry name" value="N_acetyl_glu_synth"/>
    <property type="match status" value="1"/>
</dbReference>
<dbReference type="Gene3D" id="3.40.1160.10">
    <property type="entry name" value="Acetylglutamate kinase-like"/>
    <property type="match status" value="1"/>
</dbReference>
<evidence type="ECO:0000313" key="11">
    <source>
        <dbReference type="Proteomes" id="UP000094291"/>
    </source>
</evidence>
<comment type="pathway">
    <text evidence="1 8">Amino-acid biosynthesis; L-arginine biosynthesis; N(2)-acetyl-L-ornithine from L-glutamate: step 1/4.</text>
</comment>
<name>A0A1E2V5V1_9GAMM</name>
<dbReference type="InterPro" id="IPR016181">
    <property type="entry name" value="Acyl_CoA_acyltransferase"/>
</dbReference>
<dbReference type="GO" id="GO:0005737">
    <property type="term" value="C:cytoplasm"/>
    <property type="evidence" value="ECO:0007669"/>
    <property type="project" value="UniProtKB-SubCell"/>
</dbReference>
<dbReference type="PANTHER" id="PTHR30602:SF12">
    <property type="entry name" value="AMINO-ACID ACETYLTRANSFERASE NAGS1, CHLOROPLASTIC-RELATED"/>
    <property type="match status" value="1"/>
</dbReference>
<dbReference type="InterPro" id="IPR010167">
    <property type="entry name" value="NH2A_AcTrfase"/>
</dbReference>
<dbReference type="InterPro" id="IPR036393">
    <property type="entry name" value="AceGlu_kinase-like_sf"/>
</dbReference>
<keyword evidence="11" id="KW-1185">Reference proteome</keyword>
<dbReference type="Pfam" id="PF13508">
    <property type="entry name" value="Acetyltransf_7"/>
    <property type="match status" value="1"/>
</dbReference>
<comment type="similarity">
    <text evidence="2 8">Belongs to the acetyltransferase family. ArgA subfamily.</text>
</comment>
<keyword evidence="6 8" id="KW-0012">Acyltransferase</keyword>
<dbReference type="PANTHER" id="PTHR30602">
    <property type="entry name" value="AMINO-ACID ACETYLTRANSFERASE"/>
    <property type="match status" value="1"/>
</dbReference>
<dbReference type="SUPFAM" id="SSF53633">
    <property type="entry name" value="Carbamate kinase-like"/>
    <property type="match status" value="1"/>
</dbReference>
<organism evidence="10 11">
    <name type="scientific">Terasakiispira papahanaumokuakeensis</name>
    <dbReference type="NCBI Taxonomy" id="197479"/>
    <lineage>
        <taxon>Bacteria</taxon>
        <taxon>Pseudomonadati</taxon>
        <taxon>Pseudomonadota</taxon>
        <taxon>Gammaproteobacteria</taxon>
        <taxon>Oceanospirillales</taxon>
        <taxon>Terasakiispira</taxon>
    </lineage>
</organism>
<dbReference type="AlphaFoldDB" id="A0A1E2V5V1"/>
<dbReference type="STRING" id="197479.BFW38_01180"/>
<keyword evidence="3 8" id="KW-0055">Arginine biosynthesis</keyword>
<dbReference type="InterPro" id="IPR033719">
    <property type="entry name" value="NAGS_kin"/>
</dbReference>
<comment type="miscellaneous">
    <text evidence="8">In bacteria which possess the bifunctional enzyme ornithine acetyltransferase/N-acetylglutamate synthase (ArgJ), ArgA fulfills an anaplerotic role.</text>
</comment>
<dbReference type="EC" id="2.3.1.1" evidence="8"/>
<dbReference type="NCBIfam" id="TIGR01890">
    <property type="entry name" value="N-Ac-Glu-synth"/>
    <property type="match status" value="1"/>
</dbReference>
<dbReference type="NCBIfam" id="NF003641">
    <property type="entry name" value="PRK05279.1"/>
    <property type="match status" value="1"/>
</dbReference>
<evidence type="ECO:0000256" key="1">
    <source>
        <dbReference type="ARBA" id="ARBA00004925"/>
    </source>
</evidence>
<sequence>MADISSHQFVHWFRQSSPYINAHRGKTFVLLLEGDAFLSDTLENLIADIALLHSLGVKLVLVHGARPQLHQRLTEAGLHWHTHQDRLIAHPDLMPHLLASVGAVRSELEARLSMGLPNSPMHGAALRVMSGNLITARPMGVRDGIDFHFSGEVRKVQTEAIQDLLDKGAIVLMSPLGYSATGEAFDLDAESVAMAAATHLNADKLILLGQDAGLKNTEDQLIRELAPREADPHLARLDSHTTLSRHLRAACWACRRGVKRAHLLSYLRDGALLQELFTRDGDGTMLTQQGYETLRGATIEDVGGLLALLKPFEDQGILVRRSRELLEAEIERFTVIDRDGSIIGCAALYPYPEQRAGELACVVIAPEYRRGQRGDALLAHIQRQARAQGLDQLFVLTTHTAHWFREHGFEPASVESLPMARRALYNWQRNSRIFVKWL</sequence>
<evidence type="ECO:0000313" key="10">
    <source>
        <dbReference type="EMBL" id="ODC02357.1"/>
    </source>
</evidence>
<dbReference type="GO" id="GO:0006526">
    <property type="term" value="P:L-arginine biosynthetic process"/>
    <property type="evidence" value="ECO:0007669"/>
    <property type="project" value="UniProtKB-UniRule"/>
</dbReference>
<dbReference type="EMBL" id="MDTQ01000001">
    <property type="protein sequence ID" value="ODC02357.1"/>
    <property type="molecule type" value="Genomic_DNA"/>
</dbReference>
<evidence type="ECO:0000256" key="2">
    <source>
        <dbReference type="ARBA" id="ARBA00009145"/>
    </source>
</evidence>
<accession>A0A1E2V5V1</accession>
<dbReference type="PROSITE" id="PS51186">
    <property type="entry name" value="GNAT"/>
    <property type="match status" value="1"/>
</dbReference>
<evidence type="ECO:0000256" key="3">
    <source>
        <dbReference type="ARBA" id="ARBA00022571"/>
    </source>
</evidence>
<dbReference type="Proteomes" id="UP000094291">
    <property type="component" value="Unassembled WGS sequence"/>
</dbReference>
<evidence type="ECO:0000256" key="7">
    <source>
        <dbReference type="ARBA" id="ARBA00048372"/>
    </source>
</evidence>
<evidence type="ECO:0000259" key="9">
    <source>
        <dbReference type="PROSITE" id="PS51186"/>
    </source>
</evidence>
<keyword evidence="4 8" id="KW-0028">Amino-acid biosynthesis</keyword>
<keyword evidence="5 8" id="KW-0808">Transferase</keyword>
<comment type="subcellular location">
    <subcellularLocation>
        <location evidence="8">Cytoplasm</location>
    </subcellularLocation>
</comment>
<feature type="domain" description="N-acetyltransferase" evidence="9">
    <location>
        <begin position="292"/>
        <end position="431"/>
    </location>
</feature>
<evidence type="ECO:0000256" key="6">
    <source>
        <dbReference type="ARBA" id="ARBA00023315"/>
    </source>
</evidence>
<proteinExistence type="inferred from homology"/>